<feature type="region of interest" description="Disordered" evidence="1">
    <location>
        <begin position="108"/>
        <end position="132"/>
    </location>
</feature>
<gene>
    <name evidence="2" type="ORF">PHPALM_9239</name>
</gene>
<protein>
    <recommendedName>
        <fullName evidence="4">Reverse transcriptase</fullName>
    </recommendedName>
</protein>
<evidence type="ECO:0000313" key="2">
    <source>
        <dbReference type="EMBL" id="POM73869.1"/>
    </source>
</evidence>
<comment type="caution">
    <text evidence="2">The sequence shown here is derived from an EMBL/GenBank/DDBJ whole genome shotgun (WGS) entry which is preliminary data.</text>
</comment>
<accession>A0A2P4Y864</accession>
<evidence type="ECO:0000313" key="3">
    <source>
        <dbReference type="Proteomes" id="UP000237271"/>
    </source>
</evidence>
<sequence>MGADGHGWTREDTISTGDVRDRTLFLREGSRVAIWISSPTNSGMRVQWRNLAYKSTTDEISEVDISEQITEPAVERPKYVIPTTILPWPVGVIQTVKIAEDEGVSPLSRNCTSDQGKIDRVNSNNPHSKIEANIGDSMMDDEATATTEEVKIDDLQIGDAKINTQEEIERLVHIIWKRKHLLIVKGNAVPPAAKGAVRDIDAKPVAQRCRKVAVQFREKLIS</sequence>
<evidence type="ECO:0008006" key="4">
    <source>
        <dbReference type="Google" id="ProtNLM"/>
    </source>
</evidence>
<name>A0A2P4Y864_9STRA</name>
<organism evidence="2 3">
    <name type="scientific">Phytophthora palmivora</name>
    <dbReference type="NCBI Taxonomy" id="4796"/>
    <lineage>
        <taxon>Eukaryota</taxon>
        <taxon>Sar</taxon>
        <taxon>Stramenopiles</taxon>
        <taxon>Oomycota</taxon>
        <taxon>Peronosporomycetes</taxon>
        <taxon>Peronosporales</taxon>
        <taxon>Peronosporaceae</taxon>
        <taxon>Phytophthora</taxon>
    </lineage>
</organism>
<dbReference type="EMBL" id="NCKW01004983">
    <property type="protein sequence ID" value="POM73869.1"/>
    <property type="molecule type" value="Genomic_DNA"/>
</dbReference>
<reference evidence="2 3" key="1">
    <citation type="journal article" date="2017" name="Genome Biol. Evol.">
        <title>Phytophthora megakarya and P. palmivora, closely related causal agents of cacao black pod rot, underwent increases in genome sizes and gene numbers by different mechanisms.</title>
        <authorList>
            <person name="Ali S.S."/>
            <person name="Shao J."/>
            <person name="Lary D.J."/>
            <person name="Kronmiller B."/>
            <person name="Shen D."/>
            <person name="Strem M.D."/>
            <person name="Amoako-Attah I."/>
            <person name="Akrofi A.Y."/>
            <person name="Begoude B.A."/>
            <person name="Ten Hoopen G.M."/>
            <person name="Coulibaly K."/>
            <person name="Kebe B.I."/>
            <person name="Melnick R.L."/>
            <person name="Guiltinan M.J."/>
            <person name="Tyler B.M."/>
            <person name="Meinhardt L.W."/>
            <person name="Bailey B.A."/>
        </authorList>
    </citation>
    <scope>NUCLEOTIDE SEQUENCE [LARGE SCALE GENOMIC DNA]</scope>
    <source>
        <strain evidence="3">sbr112.9</strain>
    </source>
</reference>
<dbReference type="Proteomes" id="UP000237271">
    <property type="component" value="Unassembled WGS sequence"/>
</dbReference>
<keyword evidence="3" id="KW-1185">Reference proteome</keyword>
<feature type="compositionally biased region" description="Polar residues" evidence="1">
    <location>
        <begin position="108"/>
        <end position="127"/>
    </location>
</feature>
<evidence type="ECO:0000256" key="1">
    <source>
        <dbReference type="SAM" id="MobiDB-lite"/>
    </source>
</evidence>
<dbReference type="AlphaFoldDB" id="A0A2P4Y864"/>
<proteinExistence type="predicted"/>